<sequence>MQKSGIAEIPLFLFSSSPDPMDLTGLLSLFLSSYSSPDPMDLTGLLSLFLSSYSSPDPPAVSLYRLRQKASHSIELQHPADLDGLLMLFFQEWKALRLSGVIWP</sequence>
<evidence type="ECO:0000313" key="1">
    <source>
        <dbReference type="EMBL" id="MDQ0482203.1"/>
    </source>
</evidence>
<accession>A0ABU0JYQ8</accession>
<organism evidence="1 2">
    <name type="scientific">Guptibacillus hwajinpoensis</name>
    <dbReference type="NCBI Taxonomy" id="208199"/>
    <lineage>
        <taxon>Bacteria</taxon>
        <taxon>Bacillati</taxon>
        <taxon>Bacillota</taxon>
        <taxon>Bacilli</taxon>
        <taxon>Bacillales</taxon>
        <taxon>Guptibacillaceae</taxon>
        <taxon>Guptibacillus</taxon>
    </lineage>
</organism>
<comment type="caution">
    <text evidence="1">The sequence shown here is derived from an EMBL/GenBank/DDBJ whole genome shotgun (WGS) entry which is preliminary data.</text>
</comment>
<evidence type="ECO:0000313" key="2">
    <source>
        <dbReference type="Proteomes" id="UP001226720"/>
    </source>
</evidence>
<gene>
    <name evidence="1" type="ORF">QO000_001172</name>
</gene>
<dbReference type="EMBL" id="JAUSWM010000002">
    <property type="protein sequence ID" value="MDQ0482203.1"/>
    <property type="molecule type" value="Genomic_DNA"/>
</dbReference>
<keyword evidence="2" id="KW-1185">Reference proteome</keyword>
<dbReference type="Proteomes" id="UP001226720">
    <property type="component" value="Unassembled WGS sequence"/>
</dbReference>
<protein>
    <submittedName>
        <fullName evidence="1">Uncharacterized protein</fullName>
    </submittedName>
</protein>
<reference evidence="1" key="1">
    <citation type="submission" date="2023-07" db="EMBL/GenBank/DDBJ databases">
        <title>Genomic Encyclopedia of Type Strains, Phase IV (KMG-IV): sequencing the most valuable type-strain genomes for metagenomic binning, comparative biology and taxonomic classification.</title>
        <authorList>
            <person name="Goeker M."/>
        </authorList>
    </citation>
    <scope>NUCLEOTIDE SEQUENCE [LARGE SCALE GENOMIC DNA]</scope>
    <source>
        <strain evidence="1">JSM 076093</strain>
    </source>
</reference>
<name>A0ABU0JYQ8_9BACL</name>
<proteinExistence type="predicted"/>